<organism evidence="1 2">
    <name type="scientific">Muricoccus vinaceus</name>
    <dbReference type="NCBI Taxonomy" id="424704"/>
    <lineage>
        <taxon>Bacteria</taxon>
        <taxon>Pseudomonadati</taxon>
        <taxon>Pseudomonadota</taxon>
        <taxon>Alphaproteobacteria</taxon>
        <taxon>Acetobacterales</taxon>
        <taxon>Roseomonadaceae</taxon>
        <taxon>Muricoccus</taxon>
    </lineage>
</organism>
<gene>
    <name evidence="1" type="ORF">ACFFIC_18730</name>
</gene>
<protein>
    <submittedName>
        <fullName evidence="1">Uncharacterized protein</fullName>
    </submittedName>
</protein>
<keyword evidence="2" id="KW-1185">Reference proteome</keyword>
<comment type="caution">
    <text evidence="1">The sequence shown here is derived from an EMBL/GenBank/DDBJ whole genome shotgun (WGS) entry which is preliminary data.</text>
</comment>
<dbReference type="Proteomes" id="UP001589789">
    <property type="component" value="Unassembled WGS sequence"/>
</dbReference>
<proteinExistence type="predicted"/>
<reference evidence="1 2" key="1">
    <citation type="submission" date="2024-09" db="EMBL/GenBank/DDBJ databases">
        <authorList>
            <person name="Sun Q."/>
            <person name="Mori K."/>
        </authorList>
    </citation>
    <scope>NUCLEOTIDE SEQUENCE [LARGE SCALE GENOMIC DNA]</scope>
    <source>
        <strain evidence="1 2">CCM 7468</strain>
    </source>
</reference>
<dbReference type="EMBL" id="JBHLVZ010000065">
    <property type="protein sequence ID" value="MFC0387566.1"/>
    <property type="molecule type" value="Genomic_DNA"/>
</dbReference>
<evidence type="ECO:0000313" key="2">
    <source>
        <dbReference type="Proteomes" id="UP001589789"/>
    </source>
</evidence>
<dbReference type="RefSeq" id="WP_377053138.1">
    <property type="nucleotide sequence ID" value="NZ_JBHLVZ010000065.1"/>
</dbReference>
<sequence length="71" mass="7837">MLIYESADGDRLTLYVSPMGIGREAEMQMLDVKTLEGSGWINGQIGCSAMSDGDRALLRPVAHLIRDELRL</sequence>
<evidence type="ECO:0000313" key="1">
    <source>
        <dbReference type="EMBL" id="MFC0387566.1"/>
    </source>
</evidence>
<name>A0ABV6IVS7_9PROT</name>
<accession>A0ABV6IVS7</accession>